<dbReference type="InterPro" id="IPR000595">
    <property type="entry name" value="cNMP-bd_dom"/>
</dbReference>
<dbReference type="InterPro" id="IPR014710">
    <property type="entry name" value="RmlC-like_jellyroll"/>
</dbReference>
<evidence type="ECO:0000313" key="6">
    <source>
        <dbReference type="EMBL" id="SFV88910.1"/>
    </source>
</evidence>
<reference evidence="6" key="1">
    <citation type="submission" date="2016-10" db="EMBL/GenBank/DDBJ databases">
        <authorList>
            <person name="de Groot N.N."/>
        </authorList>
    </citation>
    <scope>NUCLEOTIDE SEQUENCE</scope>
</reference>
<gene>
    <name evidence="5" type="ORF">MNB_SUP05-SYMBIONT-4-1176</name>
    <name evidence="6" type="ORF">MNB_SUP05-SYMBIONT-5-601</name>
</gene>
<dbReference type="SUPFAM" id="SSF46785">
    <property type="entry name" value="Winged helix' DNA-binding domain"/>
    <property type="match status" value="1"/>
</dbReference>
<dbReference type="InterPro" id="IPR018490">
    <property type="entry name" value="cNMP-bd_dom_sf"/>
</dbReference>
<protein>
    <submittedName>
        <fullName evidence="6">cAMP-binding proteins-catabolite gene activator and regulatory subunit of cAMP-dependent protein kinases</fullName>
    </submittedName>
</protein>
<dbReference type="Gene3D" id="1.10.10.10">
    <property type="entry name" value="Winged helix-like DNA-binding domain superfamily/Winged helix DNA-binding domain"/>
    <property type="match status" value="1"/>
</dbReference>
<keyword evidence="3" id="KW-0804">Transcription</keyword>
<dbReference type="InterPro" id="IPR036388">
    <property type="entry name" value="WH-like_DNA-bd_sf"/>
</dbReference>
<feature type="domain" description="HTH crp-type" evidence="4">
    <location>
        <begin position="158"/>
        <end position="236"/>
    </location>
</feature>
<evidence type="ECO:0000256" key="3">
    <source>
        <dbReference type="ARBA" id="ARBA00023163"/>
    </source>
</evidence>
<name>A0A1W1E4N0_9ZZZZ</name>
<evidence type="ECO:0000313" key="5">
    <source>
        <dbReference type="EMBL" id="SFV84978.1"/>
    </source>
</evidence>
<sequence>MKNSSLKGLQDAKCADCTVRSRALFGAVNKDSIRITQKYRDQHRYFLAGDILHVEQHKIDYAFTVHSGCLILYNDLENGARQILRVALPGDFVGFSRNHRGELPYSIKALSDVNICIFLDSSVQKMMQEQPEIAKRLVDLQLNDANLCQQRLLNLGQKTATQGLAYLIMELYSRVRVQYPEIFDSQTGDTFFPLNQEDMGDALGLTKVHISRVVITFKEQGLIACGHKKLRVLNEEKLSEIGQFDISLIDDPFRHFS</sequence>
<keyword evidence="1" id="KW-0805">Transcription regulation</keyword>
<evidence type="ECO:0000259" key="4">
    <source>
        <dbReference type="PROSITE" id="PS51063"/>
    </source>
</evidence>
<dbReference type="AlphaFoldDB" id="A0A1W1E4N0"/>
<dbReference type="Pfam" id="PF13545">
    <property type="entry name" value="HTH_Crp_2"/>
    <property type="match status" value="1"/>
</dbReference>
<keyword evidence="2" id="KW-0238">DNA-binding</keyword>
<dbReference type="SUPFAM" id="SSF51206">
    <property type="entry name" value="cAMP-binding domain-like"/>
    <property type="match status" value="1"/>
</dbReference>
<evidence type="ECO:0000256" key="1">
    <source>
        <dbReference type="ARBA" id="ARBA00023015"/>
    </source>
</evidence>
<keyword evidence="6" id="KW-0418">Kinase</keyword>
<dbReference type="Pfam" id="PF00027">
    <property type="entry name" value="cNMP_binding"/>
    <property type="match status" value="1"/>
</dbReference>
<accession>A0A1W1E4N0</accession>
<dbReference type="InterPro" id="IPR036390">
    <property type="entry name" value="WH_DNA-bd_sf"/>
</dbReference>
<dbReference type="Gene3D" id="2.60.120.10">
    <property type="entry name" value="Jelly Rolls"/>
    <property type="match status" value="1"/>
</dbReference>
<dbReference type="GO" id="GO:0003677">
    <property type="term" value="F:DNA binding"/>
    <property type="evidence" value="ECO:0007669"/>
    <property type="project" value="UniProtKB-KW"/>
</dbReference>
<dbReference type="PROSITE" id="PS51063">
    <property type="entry name" value="HTH_CRP_2"/>
    <property type="match status" value="1"/>
</dbReference>
<proteinExistence type="predicted"/>
<keyword evidence="6" id="KW-0808">Transferase</keyword>
<dbReference type="EMBL" id="FPHZ01000190">
    <property type="protein sequence ID" value="SFV88910.1"/>
    <property type="molecule type" value="Genomic_DNA"/>
</dbReference>
<organism evidence="6">
    <name type="scientific">hydrothermal vent metagenome</name>
    <dbReference type="NCBI Taxonomy" id="652676"/>
    <lineage>
        <taxon>unclassified sequences</taxon>
        <taxon>metagenomes</taxon>
        <taxon>ecological metagenomes</taxon>
    </lineage>
</organism>
<dbReference type="EMBL" id="FPHY01000006">
    <property type="protein sequence ID" value="SFV84978.1"/>
    <property type="molecule type" value="Genomic_DNA"/>
</dbReference>
<dbReference type="CDD" id="cd00038">
    <property type="entry name" value="CAP_ED"/>
    <property type="match status" value="1"/>
</dbReference>
<dbReference type="InterPro" id="IPR012318">
    <property type="entry name" value="HTH_CRP"/>
</dbReference>
<dbReference type="GO" id="GO:0016301">
    <property type="term" value="F:kinase activity"/>
    <property type="evidence" value="ECO:0007669"/>
    <property type="project" value="UniProtKB-KW"/>
</dbReference>
<evidence type="ECO:0000256" key="2">
    <source>
        <dbReference type="ARBA" id="ARBA00023125"/>
    </source>
</evidence>
<dbReference type="GO" id="GO:0006355">
    <property type="term" value="P:regulation of DNA-templated transcription"/>
    <property type="evidence" value="ECO:0007669"/>
    <property type="project" value="InterPro"/>
</dbReference>